<dbReference type="PANTHER" id="PTHR30055">
    <property type="entry name" value="HTH-TYPE TRANSCRIPTIONAL REGULATOR RUTR"/>
    <property type="match status" value="1"/>
</dbReference>
<evidence type="ECO:0000313" key="7">
    <source>
        <dbReference type="EMBL" id="EHO39980.1"/>
    </source>
</evidence>
<gene>
    <name evidence="6" type="primary">acrR</name>
    <name evidence="6" type="ORF">Cabys_3135</name>
    <name evidence="7" type="ORF">Calab_0334</name>
</gene>
<dbReference type="GO" id="GO:0003700">
    <property type="term" value="F:DNA-binding transcription factor activity"/>
    <property type="evidence" value="ECO:0007669"/>
    <property type="project" value="TreeGrafter"/>
</dbReference>
<organism evidence="7 8">
    <name type="scientific">Caldithrix abyssi DSM 13497</name>
    <dbReference type="NCBI Taxonomy" id="880073"/>
    <lineage>
        <taxon>Bacteria</taxon>
        <taxon>Pseudomonadati</taxon>
        <taxon>Calditrichota</taxon>
        <taxon>Calditrichia</taxon>
        <taxon>Calditrichales</taxon>
        <taxon>Calditrichaceae</taxon>
        <taxon>Caldithrix</taxon>
    </lineage>
</organism>
<dbReference type="KEGG" id="caby:Cabys_3135"/>
<protein>
    <submittedName>
        <fullName evidence="6">DNA-binding transcriptional regulator, AcrR family</fullName>
    </submittedName>
    <submittedName>
        <fullName evidence="7">Transcriptional regulator, TetR family</fullName>
    </submittedName>
</protein>
<dbReference type="InterPro" id="IPR009057">
    <property type="entry name" value="Homeodomain-like_sf"/>
</dbReference>
<sequence length="197" mass="22476">MIGELTPLQKERQDKILQAAARYFARVHFHEADMDSIARDAGVGKGTLYRYFKNKEDLYLKTIQYLSVQAFEHLHEKAGQASSFKDYLETIIDTAIDYFVQHPDTFSMVLMSNLARIPAVLQAMEQATGKYFHSFKNHMEQAIASNEILPLDAKIVYSTLFAMIINAVHSILLRRSGDAETFKQTIKTILLQGLIKE</sequence>
<dbReference type="PaxDb" id="880073-Calab_0334"/>
<keyword evidence="2 4" id="KW-0238">DNA-binding</keyword>
<keyword evidence="1" id="KW-0805">Transcription regulation</keyword>
<evidence type="ECO:0000256" key="2">
    <source>
        <dbReference type="ARBA" id="ARBA00023125"/>
    </source>
</evidence>
<dbReference type="InterPro" id="IPR050109">
    <property type="entry name" value="HTH-type_TetR-like_transc_reg"/>
</dbReference>
<evidence type="ECO:0000313" key="8">
    <source>
        <dbReference type="Proteomes" id="UP000004671"/>
    </source>
</evidence>
<feature type="DNA-binding region" description="H-T-H motif" evidence="4">
    <location>
        <begin position="33"/>
        <end position="52"/>
    </location>
</feature>
<evidence type="ECO:0000256" key="1">
    <source>
        <dbReference type="ARBA" id="ARBA00023015"/>
    </source>
</evidence>
<reference evidence="6 9" key="2">
    <citation type="submission" date="2016-11" db="EMBL/GenBank/DDBJ databases">
        <title>Genomic analysis of Caldithrix abyssi and proposal of a novel bacterial phylum Caldithrichaeota.</title>
        <authorList>
            <person name="Kublanov I."/>
            <person name="Sigalova O."/>
            <person name="Gavrilov S."/>
            <person name="Lebedinsky A."/>
            <person name="Ivanova N."/>
            <person name="Daum C."/>
            <person name="Reddy T."/>
            <person name="Klenk H.P."/>
            <person name="Goker M."/>
            <person name="Reva O."/>
            <person name="Miroshnichenko M."/>
            <person name="Kyprides N."/>
            <person name="Woyke T."/>
            <person name="Gelfand M."/>
        </authorList>
    </citation>
    <scope>NUCLEOTIDE SEQUENCE [LARGE SCALE GENOMIC DNA]</scope>
    <source>
        <strain evidence="6 9">LF13</strain>
    </source>
</reference>
<dbReference type="STRING" id="880073.Cabys_3135"/>
<keyword evidence="8" id="KW-1185">Reference proteome</keyword>
<dbReference type="SUPFAM" id="SSF46689">
    <property type="entry name" value="Homeodomain-like"/>
    <property type="match status" value="1"/>
</dbReference>
<dbReference type="AlphaFoldDB" id="H1XPQ9"/>
<evidence type="ECO:0000259" key="5">
    <source>
        <dbReference type="PROSITE" id="PS50977"/>
    </source>
</evidence>
<dbReference type="GO" id="GO:0000976">
    <property type="term" value="F:transcription cis-regulatory region binding"/>
    <property type="evidence" value="ECO:0007669"/>
    <property type="project" value="TreeGrafter"/>
</dbReference>
<dbReference type="InterPro" id="IPR036271">
    <property type="entry name" value="Tet_transcr_reg_TetR-rel_C_sf"/>
</dbReference>
<feature type="domain" description="HTH tetR-type" evidence="5">
    <location>
        <begin position="10"/>
        <end position="70"/>
    </location>
</feature>
<dbReference type="PRINTS" id="PR00455">
    <property type="entry name" value="HTHTETR"/>
</dbReference>
<dbReference type="OrthoDB" id="268339at2"/>
<dbReference type="PROSITE" id="PS50977">
    <property type="entry name" value="HTH_TETR_2"/>
    <property type="match status" value="1"/>
</dbReference>
<name>H1XPQ9_CALAY</name>
<dbReference type="Pfam" id="PF00440">
    <property type="entry name" value="TetR_N"/>
    <property type="match status" value="1"/>
</dbReference>
<evidence type="ECO:0000313" key="9">
    <source>
        <dbReference type="Proteomes" id="UP000183868"/>
    </source>
</evidence>
<accession>H1XPQ9</accession>
<dbReference type="Proteomes" id="UP000183868">
    <property type="component" value="Chromosome"/>
</dbReference>
<proteinExistence type="predicted"/>
<dbReference type="HOGENOM" id="CLU_069356_12_2_0"/>
<keyword evidence="3" id="KW-0804">Transcription</keyword>
<evidence type="ECO:0000256" key="3">
    <source>
        <dbReference type="ARBA" id="ARBA00023163"/>
    </source>
</evidence>
<dbReference type="Proteomes" id="UP000004671">
    <property type="component" value="Chromosome"/>
</dbReference>
<dbReference type="RefSeq" id="WP_006926887.1">
    <property type="nucleotide sequence ID" value="NZ_CM001402.1"/>
</dbReference>
<dbReference type="SUPFAM" id="SSF48498">
    <property type="entry name" value="Tetracyclin repressor-like, C-terminal domain"/>
    <property type="match status" value="1"/>
</dbReference>
<dbReference type="Gene3D" id="1.10.10.60">
    <property type="entry name" value="Homeodomain-like"/>
    <property type="match status" value="1"/>
</dbReference>
<dbReference type="InterPro" id="IPR001647">
    <property type="entry name" value="HTH_TetR"/>
</dbReference>
<dbReference type="Gene3D" id="1.10.357.10">
    <property type="entry name" value="Tetracycline Repressor, domain 2"/>
    <property type="match status" value="1"/>
</dbReference>
<dbReference type="FunCoup" id="H1XPQ9">
    <property type="interactions" value="1"/>
</dbReference>
<dbReference type="EMBL" id="CM001402">
    <property type="protein sequence ID" value="EHO39980.1"/>
    <property type="molecule type" value="Genomic_DNA"/>
</dbReference>
<reference evidence="7 8" key="1">
    <citation type="submission" date="2011-09" db="EMBL/GenBank/DDBJ databases">
        <title>The permanent draft genome of Caldithrix abyssi DSM 13497.</title>
        <authorList>
            <consortium name="US DOE Joint Genome Institute (JGI-PGF)"/>
            <person name="Lucas S."/>
            <person name="Han J."/>
            <person name="Lapidus A."/>
            <person name="Bruce D."/>
            <person name="Goodwin L."/>
            <person name="Pitluck S."/>
            <person name="Peters L."/>
            <person name="Kyrpides N."/>
            <person name="Mavromatis K."/>
            <person name="Ivanova N."/>
            <person name="Mikhailova N."/>
            <person name="Chertkov O."/>
            <person name="Detter J.C."/>
            <person name="Tapia R."/>
            <person name="Han C."/>
            <person name="Land M."/>
            <person name="Hauser L."/>
            <person name="Markowitz V."/>
            <person name="Cheng J.-F."/>
            <person name="Hugenholtz P."/>
            <person name="Woyke T."/>
            <person name="Wu D."/>
            <person name="Spring S."/>
            <person name="Brambilla E."/>
            <person name="Klenk H.-P."/>
            <person name="Eisen J.A."/>
        </authorList>
    </citation>
    <scope>NUCLEOTIDE SEQUENCE [LARGE SCALE GENOMIC DNA]</scope>
    <source>
        <strain evidence="7 8">DSM 13497</strain>
    </source>
</reference>
<dbReference type="EMBL" id="CP018099">
    <property type="protein sequence ID" value="APF19883.1"/>
    <property type="molecule type" value="Genomic_DNA"/>
</dbReference>
<dbReference type="eggNOG" id="COG1309">
    <property type="taxonomic scope" value="Bacteria"/>
</dbReference>
<evidence type="ECO:0000313" key="6">
    <source>
        <dbReference type="EMBL" id="APF19883.1"/>
    </source>
</evidence>
<dbReference type="PANTHER" id="PTHR30055:SF234">
    <property type="entry name" value="HTH-TYPE TRANSCRIPTIONAL REGULATOR BETI"/>
    <property type="match status" value="1"/>
</dbReference>
<evidence type="ECO:0000256" key="4">
    <source>
        <dbReference type="PROSITE-ProRule" id="PRU00335"/>
    </source>
</evidence>